<evidence type="ECO:0000313" key="14">
    <source>
        <dbReference type="EMBL" id="CEN28067.1"/>
    </source>
</evidence>
<dbReference type="UniPathway" id="UPA00138"/>
<dbReference type="PIRSF" id="PIRSF036692">
    <property type="entry name" value="SDH_B"/>
    <property type="match status" value="1"/>
</dbReference>
<dbReference type="PANTHER" id="PTHR30182:SF12">
    <property type="entry name" value="L-SERINE DEHYDRATASE, BETA CHAIN-RELATED"/>
    <property type="match status" value="1"/>
</dbReference>
<dbReference type="Pfam" id="PF03315">
    <property type="entry name" value="SDH_beta"/>
    <property type="match status" value="1"/>
</dbReference>
<evidence type="ECO:0000256" key="2">
    <source>
        <dbReference type="ARBA" id="ARBA00004742"/>
    </source>
</evidence>
<dbReference type="InterPro" id="IPR005131">
    <property type="entry name" value="Ser_deHydtase_bsu"/>
</dbReference>
<comment type="catalytic activity">
    <reaction evidence="10 11 12">
        <text>L-serine = pyruvate + NH4(+)</text>
        <dbReference type="Rhea" id="RHEA:19169"/>
        <dbReference type="ChEBI" id="CHEBI:15361"/>
        <dbReference type="ChEBI" id="CHEBI:28938"/>
        <dbReference type="ChEBI" id="CHEBI:33384"/>
        <dbReference type="EC" id="4.3.1.17"/>
    </reaction>
</comment>
<dbReference type="InterPro" id="IPR045865">
    <property type="entry name" value="ACT-like_dom_sf"/>
</dbReference>
<evidence type="ECO:0000256" key="7">
    <source>
        <dbReference type="ARBA" id="ARBA00023004"/>
    </source>
</evidence>
<dbReference type="InterPro" id="IPR004643">
    <property type="entry name" value="Fe-S_L-Ser_bsu"/>
</dbReference>
<reference evidence="15" key="1">
    <citation type="submission" date="2015-01" db="EMBL/GenBank/DDBJ databases">
        <authorList>
            <person name="Andreevskaya M."/>
        </authorList>
    </citation>
    <scope>NUCLEOTIDE SEQUENCE [LARGE SCALE GENOMIC DNA]</scope>
    <source>
        <strain evidence="15">MKFS47</strain>
    </source>
</reference>
<dbReference type="STRING" id="1364.LP2241_20436"/>
<keyword evidence="4 11" id="KW-0312">Gluconeogenesis</keyword>
<organism evidence="14 15">
    <name type="scientific">Pseudolactococcus piscium MKFS47</name>
    <dbReference type="NCBI Taxonomy" id="297352"/>
    <lineage>
        <taxon>Bacteria</taxon>
        <taxon>Bacillati</taxon>
        <taxon>Bacillota</taxon>
        <taxon>Bacilli</taxon>
        <taxon>Lactobacillales</taxon>
        <taxon>Streptococcaceae</taxon>
        <taxon>Pseudolactococcus</taxon>
    </lineage>
</organism>
<keyword evidence="5 11" id="KW-0004">4Fe-4S</keyword>
<evidence type="ECO:0000256" key="11">
    <source>
        <dbReference type="PIRNR" id="PIRNR036692"/>
    </source>
</evidence>
<dbReference type="HOGENOM" id="CLU_086592_0_0_9"/>
<dbReference type="Pfam" id="PF01842">
    <property type="entry name" value="ACT"/>
    <property type="match status" value="1"/>
</dbReference>
<evidence type="ECO:0000256" key="12">
    <source>
        <dbReference type="RuleBase" id="RU366059"/>
    </source>
</evidence>
<dbReference type="NCBIfam" id="TIGR00719">
    <property type="entry name" value="sda_beta"/>
    <property type="match status" value="1"/>
</dbReference>
<comment type="similarity">
    <text evidence="3 11 12">Belongs to the iron-sulfur dependent L-serine dehydratase family.</text>
</comment>
<evidence type="ECO:0000256" key="9">
    <source>
        <dbReference type="ARBA" id="ARBA00023239"/>
    </source>
</evidence>
<dbReference type="InterPro" id="IPR029009">
    <property type="entry name" value="ASB_dom_sf"/>
</dbReference>
<evidence type="ECO:0000256" key="10">
    <source>
        <dbReference type="ARBA" id="ARBA00049406"/>
    </source>
</evidence>
<evidence type="ECO:0000256" key="5">
    <source>
        <dbReference type="ARBA" id="ARBA00022485"/>
    </source>
</evidence>
<dbReference type="SUPFAM" id="SSF143548">
    <property type="entry name" value="Serine metabolism enzymes domain"/>
    <property type="match status" value="1"/>
</dbReference>
<sequence>MRNLKFKSVFDIMGPVMIGPSSSHTAGAVRIGKIVHSIFGEQPTEVDFHLYQSFAKTYQGHGTDLALVAGILGMDTNDARIPQSLELADKAGIKIFWHIHKDEKADHPNTALISIKSDTKQMTIKGISIGGGNIQVTELNGFDIALNMNTPTFIIVHQDVPGMIARVTECLSSHQINIAQMNVTRENAGDQAIMIIEVDSHDATQALAEIRNIPQLYNVNFFD</sequence>
<dbReference type="Gene3D" id="3.30.70.260">
    <property type="match status" value="1"/>
</dbReference>
<dbReference type="SUPFAM" id="SSF55021">
    <property type="entry name" value="ACT-like"/>
    <property type="match status" value="1"/>
</dbReference>
<dbReference type="GO" id="GO:0006094">
    <property type="term" value="P:gluconeogenesis"/>
    <property type="evidence" value="ECO:0007669"/>
    <property type="project" value="UniProtKB-UniRule"/>
</dbReference>
<dbReference type="Gene3D" id="3.30.1330.90">
    <property type="entry name" value="D-3-phosphoglycerate dehydrogenase, domain 3"/>
    <property type="match status" value="1"/>
</dbReference>
<dbReference type="EMBL" id="LN774769">
    <property type="protein sequence ID" value="CEN28067.1"/>
    <property type="molecule type" value="Genomic_DNA"/>
</dbReference>
<proteinExistence type="inferred from homology"/>
<dbReference type="GO" id="GO:0046872">
    <property type="term" value="F:metal ion binding"/>
    <property type="evidence" value="ECO:0007669"/>
    <property type="project" value="UniProtKB-UniRule"/>
</dbReference>
<dbReference type="FunFam" id="3.30.70.260:FF:000008">
    <property type="entry name" value="D-3-phosphoglycerate dehydrogenase, chloroplastic"/>
    <property type="match status" value="1"/>
</dbReference>
<dbReference type="RefSeq" id="WP_047915254.1">
    <property type="nucleotide sequence ID" value="NZ_LN774769.1"/>
</dbReference>
<dbReference type="InterPro" id="IPR051318">
    <property type="entry name" value="Fe-S_L-Ser"/>
</dbReference>
<gene>
    <name evidence="14" type="ORF">LACPI_0867</name>
</gene>
<comment type="pathway">
    <text evidence="2 11">Carbohydrate biosynthesis; gluconeogenesis.</text>
</comment>
<accession>A0A0D6DWD9</accession>
<dbReference type="FunFam" id="3.30.1330.90:FF:000004">
    <property type="entry name" value="L-serine dehydratase, iron-sulfur-dependent subunit beta"/>
    <property type="match status" value="1"/>
</dbReference>
<evidence type="ECO:0000256" key="8">
    <source>
        <dbReference type="ARBA" id="ARBA00023014"/>
    </source>
</evidence>
<feature type="domain" description="ACT" evidence="13">
    <location>
        <begin position="152"/>
        <end position="223"/>
    </location>
</feature>
<dbReference type="AlphaFoldDB" id="A0A0D6DWD9"/>
<dbReference type="KEGG" id="lpk:LACPI_0867"/>
<dbReference type="Proteomes" id="UP000033166">
    <property type="component" value="Chromosome I"/>
</dbReference>
<keyword evidence="8 11" id="KW-0411">Iron-sulfur</keyword>
<keyword evidence="6 11" id="KW-0479">Metal-binding</keyword>
<keyword evidence="7 11" id="KW-0408">Iron</keyword>
<evidence type="ECO:0000259" key="13">
    <source>
        <dbReference type="PROSITE" id="PS51671"/>
    </source>
</evidence>
<dbReference type="CDD" id="cd04903">
    <property type="entry name" value="ACT_LSD"/>
    <property type="match status" value="1"/>
</dbReference>
<evidence type="ECO:0000256" key="4">
    <source>
        <dbReference type="ARBA" id="ARBA00022432"/>
    </source>
</evidence>
<comment type="cofactor">
    <cofactor evidence="1 12">
        <name>[4Fe-4S] cluster</name>
        <dbReference type="ChEBI" id="CHEBI:49883"/>
    </cofactor>
</comment>
<evidence type="ECO:0000313" key="15">
    <source>
        <dbReference type="Proteomes" id="UP000033166"/>
    </source>
</evidence>
<evidence type="ECO:0000256" key="6">
    <source>
        <dbReference type="ARBA" id="ARBA00022723"/>
    </source>
</evidence>
<protein>
    <recommendedName>
        <fullName evidence="11">L-serine deaminase</fullName>
    </recommendedName>
</protein>
<dbReference type="GO" id="GO:0051539">
    <property type="term" value="F:4 iron, 4 sulfur cluster binding"/>
    <property type="evidence" value="ECO:0007669"/>
    <property type="project" value="UniProtKB-UniRule"/>
</dbReference>
<evidence type="ECO:0000256" key="3">
    <source>
        <dbReference type="ARBA" id="ARBA00008636"/>
    </source>
</evidence>
<dbReference type="InterPro" id="IPR002912">
    <property type="entry name" value="ACT_dom"/>
</dbReference>
<name>A0A0D6DWD9_9LACT</name>
<keyword evidence="9 11" id="KW-0456">Lyase</keyword>
<dbReference type="PANTHER" id="PTHR30182">
    <property type="entry name" value="L-SERINE DEHYDRATASE"/>
    <property type="match status" value="1"/>
</dbReference>
<evidence type="ECO:0000256" key="1">
    <source>
        <dbReference type="ARBA" id="ARBA00001966"/>
    </source>
</evidence>
<dbReference type="PROSITE" id="PS51671">
    <property type="entry name" value="ACT"/>
    <property type="match status" value="1"/>
</dbReference>
<dbReference type="GO" id="GO:0003941">
    <property type="term" value="F:L-serine ammonia-lyase activity"/>
    <property type="evidence" value="ECO:0007669"/>
    <property type="project" value="UniProtKB-UniRule"/>
</dbReference>